<evidence type="ECO:0000256" key="2">
    <source>
        <dbReference type="ARBA" id="ARBA00022475"/>
    </source>
</evidence>
<protein>
    <submittedName>
        <fullName evidence="7">Amino acid transporter</fullName>
    </submittedName>
</protein>
<feature type="transmembrane region" description="Helical" evidence="6">
    <location>
        <begin position="189"/>
        <end position="213"/>
    </location>
</feature>
<feature type="transmembrane region" description="Helical" evidence="6">
    <location>
        <begin position="225"/>
        <end position="243"/>
    </location>
</feature>
<dbReference type="AlphaFoldDB" id="A0A9W6HKH0"/>
<keyword evidence="5 6" id="KW-0472">Membrane</keyword>
<gene>
    <name evidence="7" type="ORF">GCM10017591_05430</name>
</gene>
<dbReference type="InterPro" id="IPR001123">
    <property type="entry name" value="LeuE-type"/>
</dbReference>
<keyword evidence="4 6" id="KW-1133">Transmembrane helix</keyword>
<evidence type="ECO:0000256" key="1">
    <source>
        <dbReference type="ARBA" id="ARBA00004651"/>
    </source>
</evidence>
<evidence type="ECO:0000256" key="6">
    <source>
        <dbReference type="SAM" id="Phobius"/>
    </source>
</evidence>
<keyword evidence="8" id="KW-1185">Reference proteome</keyword>
<comment type="caution">
    <text evidence="7">The sequence shown here is derived from an EMBL/GenBank/DDBJ whole genome shotgun (WGS) entry which is preliminary data.</text>
</comment>
<feature type="transmembrane region" description="Helical" evidence="6">
    <location>
        <begin position="30"/>
        <end position="52"/>
    </location>
</feature>
<dbReference type="Proteomes" id="UP001142291">
    <property type="component" value="Unassembled WGS sequence"/>
</dbReference>
<dbReference type="GO" id="GO:0005886">
    <property type="term" value="C:plasma membrane"/>
    <property type="evidence" value="ECO:0007669"/>
    <property type="project" value="UniProtKB-SubCell"/>
</dbReference>
<dbReference type="PANTHER" id="PTHR30086">
    <property type="entry name" value="ARGININE EXPORTER PROTEIN ARGO"/>
    <property type="match status" value="1"/>
</dbReference>
<organism evidence="7 8">
    <name type="scientific">Microbacterium dextranolyticum</name>
    <dbReference type="NCBI Taxonomy" id="36806"/>
    <lineage>
        <taxon>Bacteria</taxon>
        <taxon>Bacillati</taxon>
        <taxon>Actinomycetota</taxon>
        <taxon>Actinomycetes</taxon>
        <taxon>Micrococcales</taxon>
        <taxon>Microbacteriaceae</taxon>
        <taxon>Microbacterium</taxon>
    </lineage>
</organism>
<evidence type="ECO:0000256" key="3">
    <source>
        <dbReference type="ARBA" id="ARBA00022692"/>
    </source>
</evidence>
<name>A0A9W6HKH0_9MICO</name>
<feature type="transmembrane region" description="Helical" evidence="6">
    <location>
        <begin position="64"/>
        <end position="86"/>
    </location>
</feature>
<evidence type="ECO:0000256" key="4">
    <source>
        <dbReference type="ARBA" id="ARBA00022989"/>
    </source>
</evidence>
<dbReference type="GO" id="GO:0015171">
    <property type="term" value="F:amino acid transmembrane transporter activity"/>
    <property type="evidence" value="ECO:0007669"/>
    <property type="project" value="TreeGrafter"/>
</dbReference>
<sequence>MMKFSFMYVRNLNWTVSIAAPYRRIMLSSVLAGFGLGLSLIVAIGAQNVFVLRQGIRREHAMTVATVCALSDAVLIAAGVAGTGALLQQAPWLITAARWAGALFLAGYAVLAARRALRPNGDALAVEADTSSASPGDAEASPRRGTTTRRSIALTCLALTWLNPHVYLDTVFLLGSIAHAQGVNGEGRWWFAGGAVAASVLWFFGLAQGARYLGRWLGSPRAWRFLDAAIAVVMLWIAARLIWEP</sequence>
<keyword evidence="2" id="KW-1003">Cell membrane</keyword>
<dbReference type="EMBL" id="BSER01000002">
    <property type="protein sequence ID" value="GLJ94482.1"/>
    <property type="molecule type" value="Genomic_DNA"/>
</dbReference>
<feature type="transmembrane region" description="Helical" evidence="6">
    <location>
        <begin position="152"/>
        <end position="177"/>
    </location>
</feature>
<reference evidence="7" key="1">
    <citation type="journal article" date="2014" name="Int. J. Syst. Evol. Microbiol.">
        <title>Complete genome sequence of Corynebacterium casei LMG S-19264T (=DSM 44701T), isolated from a smear-ripened cheese.</title>
        <authorList>
            <consortium name="US DOE Joint Genome Institute (JGI-PGF)"/>
            <person name="Walter F."/>
            <person name="Albersmeier A."/>
            <person name="Kalinowski J."/>
            <person name="Ruckert C."/>
        </authorList>
    </citation>
    <scope>NUCLEOTIDE SEQUENCE</scope>
    <source>
        <strain evidence="7">VKM Ac-1940</strain>
    </source>
</reference>
<keyword evidence="3 6" id="KW-0812">Transmembrane</keyword>
<reference evidence="7" key="2">
    <citation type="submission" date="2023-01" db="EMBL/GenBank/DDBJ databases">
        <authorList>
            <person name="Sun Q."/>
            <person name="Evtushenko L."/>
        </authorList>
    </citation>
    <scope>NUCLEOTIDE SEQUENCE</scope>
    <source>
        <strain evidence="7">VKM Ac-1940</strain>
    </source>
</reference>
<evidence type="ECO:0000313" key="7">
    <source>
        <dbReference type="EMBL" id="GLJ94482.1"/>
    </source>
</evidence>
<feature type="transmembrane region" description="Helical" evidence="6">
    <location>
        <begin position="92"/>
        <end position="111"/>
    </location>
</feature>
<evidence type="ECO:0000313" key="8">
    <source>
        <dbReference type="Proteomes" id="UP001142291"/>
    </source>
</evidence>
<comment type="subcellular location">
    <subcellularLocation>
        <location evidence="1">Cell membrane</location>
        <topology evidence="1">Multi-pass membrane protein</topology>
    </subcellularLocation>
</comment>
<evidence type="ECO:0000256" key="5">
    <source>
        <dbReference type="ARBA" id="ARBA00023136"/>
    </source>
</evidence>
<accession>A0A9W6HKH0</accession>
<dbReference type="Pfam" id="PF01810">
    <property type="entry name" value="LysE"/>
    <property type="match status" value="1"/>
</dbReference>
<dbReference type="PANTHER" id="PTHR30086:SF20">
    <property type="entry name" value="ARGININE EXPORTER PROTEIN ARGO-RELATED"/>
    <property type="match status" value="1"/>
</dbReference>
<proteinExistence type="predicted"/>